<dbReference type="InterPro" id="IPR014729">
    <property type="entry name" value="Rossmann-like_a/b/a_fold"/>
</dbReference>
<dbReference type="Proteomes" id="UP000186777">
    <property type="component" value="Unassembled WGS sequence"/>
</dbReference>
<accession>A0A1Q6RAY0</accession>
<dbReference type="SUPFAM" id="SSF52402">
    <property type="entry name" value="Adenine nucleotide alpha hydrolases-like"/>
    <property type="match status" value="2"/>
</dbReference>
<evidence type="ECO:0000313" key="3">
    <source>
        <dbReference type="EMBL" id="OLA39505.1"/>
    </source>
</evidence>
<dbReference type="PRINTS" id="PR01438">
    <property type="entry name" value="UNVRSLSTRESS"/>
</dbReference>
<dbReference type="PANTHER" id="PTHR46268">
    <property type="entry name" value="STRESS RESPONSE PROTEIN NHAX"/>
    <property type="match status" value="1"/>
</dbReference>
<dbReference type="Pfam" id="PF00582">
    <property type="entry name" value="Usp"/>
    <property type="match status" value="2"/>
</dbReference>
<feature type="domain" description="UspA" evidence="2">
    <location>
        <begin position="147"/>
        <end position="274"/>
    </location>
</feature>
<dbReference type="EMBL" id="MNTG01000001">
    <property type="protein sequence ID" value="OLA39505.1"/>
    <property type="molecule type" value="Genomic_DNA"/>
</dbReference>
<reference evidence="3 4" key="1">
    <citation type="journal article" date="2016" name="Nat. Biotechnol.">
        <title>Measurement of bacterial replication rates in microbial communities.</title>
        <authorList>
            <person name="Brown C.T."/>
            <person name="Olm M.R."/>
            <person name="Thomas B.C."/>
            <person name="Banfield J.F."/>
        </authorList>
    </citation>
    <scope>NUCLEOTIDE SEQUENCE [LARGE SCALE GENOMIC DNA]</scope>
    <source>
        <strain evidence="3">46_33</strain>
    </source>
</reference>
<dbReference type="Gene3D" id="3.40.50.620">
    <property type="entry name" value="HUPs"/>
    <property type="match status" value="2"/>
</dbReference>
<dbReference type="InterPro" id="IPR006015">
    <property type="entry name" value="Universal_stress_UspA"/>
</dbReference>
<dbReference type="RefSeq" id="WP_293388036.1">
    <property type="nucleotide sequence ID" value="NZ_CALJWU010000006.1"/>
</dbReference>
<comment type="caution">
    <text evidence="3">The sequence shown here is derived from an EMBL/GenBank/DDBJ whole genome shotgun (WGS) entry which is preliminary data.</text>
</comment>
<protein>
    <recommendedName>
        <fullName evidence="2">UspA domain-containing protein</fullName>
    </recommendedName>
</protein>
<dbReference type="CDD" id="cd00293">
    <property type="entry name" value="USP-like"/>
    <property type="match status" value="2"/>
</dbReference>
<dbReference type="STRING" id="626940.BHW43_01075"/>
<evidence type="ECO:0000313" key="4">
    <source>
        <dbReference type="Proteomes" id="UP000186777"/>
    </source>
</evidence>
<dbReference type="InterPro" id="IPR006016">
    <property type="entry name" value="UspA"/>
</dbReference>
<comment type="similarity">
    <text evidence="1">Belongs to the universal stress protein A family.</text>
</comment>
<dbReference type="AlphaFoldDB" id="A0A1Q6RAY0"/>
<dbReference type="PANTHER" id="PTHR46268:SF6">
    <property type="entry name" value="UNIVERSAL STRESS PROTEIN UP12"/>
    <property type="match status" value="1"/>
</dbReference>
<evidence type="ECO:0000256" key="1">
    <source>
        <dbReference type="ARBA" id="ARBA00008791"/>
    </source>
</evidence>
<proteinExistence type="inferred from homology"/>
<feature type="domain" description="UspA" evidence="2">
    <location>
        <begin position="4"/>
        <end position="133"/>
    </location>
</feature>
<name>A0A1Q6RAY0_9FIRM</name>
<organism evidence="3 4">
    <name type="scientific">Phascolarctobacterium succinatutens</name>
    <dbReference type="NCBI Taxonomy" id="626940"/>
    <lineage>
        <taxon>Bacteria</taxon>
        <taxon>Bacillati</taxon>
        <taxon>Bacillota</taxon>
        <taxon>Negativicutes</taxon>
        <taxon>Acidaminococcales</taxon>
        <taxon>Acidaminococcaceae</taxon>
        <taxon>Phascolarctobacterium</taxon>
    </lineage>
</organism>
<gene>
    <name evidence="3" type="ORF">BHW43_01075</name>
</gene>
<evidence type="ECO:0000259" key="2">
    <source>
        <dbReference type="Pfam" id="PF00582"/>
    </source>
</evidence>
<sequence>MSTFTKVLLATDLSPQADKLTECLFCLCPDTETEVVLAHVFDDDDDADPDGSSFKKARSRLDGYKNDIEQAGYEEISIVTPAGEPCETLSRLAEENDADLMLVASHRKGFLKRALMGSTTYELARATMIPLLINKDEEDEVTENLLDTVLIPTDFSRKSLEALNVIRSLREYVGKVLFVHVVEHSRNKHDYKEKYGSAKMFLQELVDEMKIFGIEADYRIAHGVASRKIAAICERDNVSLIMMTKTGADMTNGDDLGSTSENVVLNSDCAVMLLPAEDSDEEDTFS</sequence>